<sequence>MVNWQSVWKAPDFPLRVESVVAADASGVERTQWRVRNSETANGGGAAVLVAEDTQRVLLVRQYRIRLDRSLWEVPRGMAELSDADPLATAHRELLEETGIDGGKGQFCGLIYPDSGLLATQTGVGLFVVPHEGVHAGETDGEVDDQAWFSKPEIHELINQGELRDAISLAALSAAGVLS</sequence>
<name>A0ABU3I9Y5_9ACTO</name>
<dbReference type="PANTHER" id="PTHR11839">
    <property type="entry name" value="UDP/ADP-SUGAR PYROPHOSPHATASE"/>
    <property type="match status" value="1"/>
</dbReference>
<dbReference type="PROSITE" id="PS51462">
    <property type="entry name" value="NUDIX"/>
    <property type="match status" value="1"/>
</dbReference>
<accession>A0ABU3I9Y5</accession>
<dbReference type="GO" id="GO:0016787">
    <property type="term" value="F:hydrolase activity"/>
    <property type="evidence" value="ECO:0007669"/>
    <property type="project" value="UniProtKB-KW"/>
</dbReference>
<dbReference type="Proteomes" id="UP001247542">
    <property type="component" value="Unassembled WGS sequence"/>
</dbReference>
<dbReference type="InterPro" id="IPR015797">
    <property type="entry name" value="NUDIX_hydrolase-like_dom_sf"/>
</dbReference>
<keyword evidence="2 4" id="KW-0378">Hydrolase</keyword>
<evidence type="ECO:0000313" key="4">
    <source>
        <dbReference type="EMBL" id="MDT3767190.1"/>
    </source>
</evidence>
<evidence type="ECO:0000256" key="2">
    <source>
        <dbReference type="ARBA" id="ARBA00022801"/>
    </source>
</evidence>
<dbReference type="SUPFAM" id="SSF55811">
    <property type="entry name" value="Nudix"/>
    <property type="match status" value="1"/>
</dbReference>
<dbReference type="EC" id="3.6.-.-" evidence="4"/>
<keyword evidence="5" id="KW-1185">Reference proteome</keyword>
<comment type="caution">
    <text evidence="4">The sequence shown here is derived from an EMBL/GenBank/DDBJ whole genome shotgun (WGS) entry which is preliminary data.</text>
</comment>
<evidence type="ECO:0000259" key="3">
    <source>
        <dbReference type="PROSITE" id="PS51462"/>
    </source>
</evidence>
<protein>
    <submittedName>
        <fullName evidence="4">NUDIX hydrolase</fullName>
        <ecNumber evidence="4">3.6.-.-</ecNumber>
    </submittedName>
</protein>
<reference evidence="4 5" key="1">
    <citation type="submission" date="2023-06" db="EMBL/GenBank/DDBJ databases">
        <title>Draft genome sequence of Gleimia hominis type strain CCUG 57540T.</title>
        <authorList>
            <person name="Salva-Serra F."/>
            <person name="Cardew S."/>
            <person name="Jensie Markopoulos S."/>
            <person name="Ohlen M."/>
            <person name="Inganas E."/>
            <person name="Svensson-Stadler L."/>
            <person name="Moore E.R.B."/>
        </authorList>
    </citation>
    <scope>NUCLEOTIDE SEQUENCE [LARGE SCALE GENOMIC DNA]</scope>
    <source>
        <strain evidence="4 5">CCUG 57540</strain>
    </source>
</reference>
<dbReference type="Gene3D" id="3.90.79.10">
    <property type="entry name" value="Nucleoside Triphosphate Pyrophosphohydrolase"/>
    <property type="match status" value="1"/>
</dbReference>
<feature type="domain" description="Nudix hydrolase" evidence="3">
    <location>
        <begin position="40"/>
        <end position="171"/>
    </location>
</feature>
<dbReference type="InterPro" id="IPR000086">
    <property type="entry name" value="NUDIX_hydrolase_dom"/>
</dbReference>
<organism evidence="4 5">
    <name type="scientific">Gleimia hominis</name>
    <dbReference type="NCBI Taxonomy" id="595468"/>
    <lineage>
        <taxon>Bacteria</taxon>
        <taxon>Bacillati</taxon>
        <taxon>Actinomycetota</taxon>
        <taxon>Actinomycetes</taxon>
        <taxon>Actinomycetales</taxon>
        <taxon>Actinomycetaceae</taxon>
        <taxon>Gleimia</taxon>
    </lineage>
</organism>
<dbReference type="PANTHER" id="PTHR11839:SF18">
    <property type="entry name" value="NUDIX HYDROLASE DOMAIN-CONTAINING PROTEIN"/>
    <property type="match status" value="1"/>
</dbReference>
<dbReference type="CDD" id="cd03424">
    <property type="entry name" value="NUDIX_ADPRase_Nudt5_UGPPase_Nudt14"/>
    <property type="match status" value="1"/>
</dbReference>
<comment type="cofactor">
    <cofactor evidence="1">
        <name>Mg(2+)</name>
        <dbReference type="ChEBI" id="CHEBI:18420"/>
    </cofactor>
</comment>
<evidence type="ECO:0000256" key="1">
    <source>
        <dbReference type="ARBA" id="ARBA00001946"/>
    </source>
</evidence>
<gene>
    <name evidence="4" type="ORF">QS713_03800</name>
</gene>
<evidence type="ECO:0000313" key="5">
    <source>
        <dbReference type="Proteomes" id="UP001247542"/>
    </source>
</evidence>
<dbReference type="Pfam" id="PF00293">
    <property type="entry name" value="NUDIX"/>
    <property type="match status" value="1"/>
</dbReference>
<dbReference type="EMBL" id="JASXSX010000001">
    <property type="protein sequence ID" value="MDT3767190.1"/>
    <property type="molecule type" value="Genomic_DNA"/>
</dbReference>
<dbReference type="RefSeq" id="WP_313272550.1">
    <property type="nucleotide sequence ID" value="NZ_JASXSX010000001.1"/>
</dbReference>
<proteinExistence type="predicted"/>